<evidence type="ECO:0000256" key="1">
    <source>
        <dbReference type="SAM" id="Phobius"/>
    </source>
</evidence>
<proteinExistence type="predicted"/>
<evidence type="ECO:0000313" key="4">
    <source>
        <dbReference type="Proteomes" id="UP000807342"/>
    </source>
</evidence>
<gene>
    <name evidence="3" type="ORF">P691DRAFT_801246</name>
</gene>
<protein>
    <recommendedName>
        <fullName evidence="2">DUF6534 domain-containing protein</fullName>
    </recommendedName>
</protein>
<sequence>MSNVVELIHGPPFIGNIFNILLFGIMIAQTYIYFKTYRDQRWIRLLVLAVLFVDTINVVFNNLYLYTALVLHFDDMKSLARANLYAPADPATTGILGSMVQLFFAWRIHVLTRNWFMVATVVGLAVTGLVGSLISTYKLAVISEFARLHEFKGYITLWLASASAADIIITIILVWYLQKHRTGFRGSNIMIDRIIRLTVQTGLITSMFALVGLVIFILKSNSGIYLAFNIPLVKLYSNSLMSSLNSRGGWKFGSGSSRTDEPEIGTFMITSRTEGSLGLQSSSQDSDTHAPKALGFFKSKRPSKDMTPSKVFVHVESHEMRDFNCKEQPLSLDASIDSISMPIREEVKPSLSSDA</sequence>
<dbReference type="InterPro" id="IPR045339">
    <property type="entry name" value="DUF6534"/>
</dbReference>
<feature type="transmembrane region" description="Helical" evidence="1">
    <location>
        <begin position="91"/>
        <end position="108"/>
    </location>
</feature>
<feature type="transmembrane region" description="Helical" evidence="1">
    <location>
        <begin position="115"/>
        <end position="135"/>
    </location>
</feature>
<name>A0A9P6BUW4_9AGAR</name>
<dbReference type="Proteomes" id="UP000807342">
    <property type="component" value="Unassembled WGS sequence"/>
</dbReference>
<evidence type="ECO:0000259" key="2">
    <source>
        <dbReference type="Pfam" id="PF20152"/>
    </source>
</evidence>
<feature type="transmembrane region" description="Helical" evidence="1">
    <location>
        <begin position="46"/>
        <end position="71"/>
    </location>
</feature>
<comment type="caution">
    <text evidence="3">The sequence shown here is derived from an EMBL/GenBank/DDBJ whole genome shotgun (WGS) entry which is preliminary data.</text>
</comment>
<feature type="transmembrane region" description="Helical" evidence="1">
    <location>
        <begin position="197"/>
        <end position="218"/>
    </location>
</feature>
<dbReference type="OrthoDB" id="3183258at2759"/>
<accession>A0A9P6BUW4</accession>
<dbReference type="AlphaFoldDB" id="A0A9P6BUW4"/>
<feature type="transmembrane region" description="Helical" evidence="1">
    <location>
        <begin position="13"/>
        <end position="34"/>
    </location>
</feature>
<dbReference type="EMBL" id="MU152250">
    <property type="protein sequence ID" value="KAF9440811.1"/>
    <property type="molecule type" value="Genomic_DNA"/>
</dbReference>
<dbReference type="PANTHER" id="PTHR40465">
    <property type="entry name" value="CHROMOSOME 1, WHOLE GENOME SHOTGUN SEQUENCE"/>
    <property type="match status" value="1"/>
</dbReference>
<dbReference type="Pfam" id="PF20152">
    <property type="entry name" value="DUF6534"/>
    <property type="match status" value="1"/>
</dbReference>
<keyword evidence="1" id="KW-1133">Transmembrane helix</keyword>
<organism evidence="3 4">
    <name type="scientific">Macrolepiota fuliginosa MF-IS2</name>
    <dbReference type="NCBI Taxonomy" id="1400762"/>
    <lineage>
        <taxon>Eukaryota</taxon>
        <taxon>Fungi</taxon>
        <taxon>Dikarya</taxon>
        <taxon>Basidiomycota</taxon>
        <taxon>Agaricomycotina</taxon>
        <taxon>Agaricomycetes</taxon>
        <taxon>Agaricomycetidae</taxon>
        <taxon>Agaricales</taxon>
        <taxon>Agaricineae</taxon>
        <taxon>Agaricaceae</taxon>
        <taxon>Macrolepiota</taxon>
    </lineage>
</organism>
<feature type="domain" description="DUF6534" evidence="2">
    <location>
        <begin position="163"/>
        <end position="247"/>
    </location>
</feature>
<keyword evidence="1" id="KW-0812">Transmembrane</keyword>
<evidence type="ECO:0000313" key="3">
    <source>
        <dbReference type="EMBL" id="KAF9440811.1"/>
    </source>
</evidence>
<reference evidence="3" key="1">
    <citation type="submission" date="2020-11" db="EMBL/GenBank/DDBJ databases">
        <authorList>
            <consortium name="DOE Joint Genome Institute"/>
            <person name="Ahrendt S."/>
            <person name="Riley R."/>
            <person name="Andreopoulos W."/>
            <person name="Labutti K."/>
            <person name="Pangilinan J."/>
            <person name="Ruiz-Duenas F.J."/>
            <person name="Barrasa J.M."/>
            <person name="Sanchez-Garcia M."/>
            <person name="Camarero S."/>
            <person name="Miyauchi S."/>
            <person name="Serrano A."/>
            <person name="Linde D."/>
            <person name="Babiker R."/>
            <person name="Drula E."/>
            <person name="Ayuso-Fernandez I."/>
            <person name="Pacheco R."/>
            <person name="Padilla G."/>
            <person name="Ferreira P."/>
            <person name="Barriuso J."/>
            <person name="Kellner H."/>
            <person name="Castanera R."/>
            <person name="Alfaro M."/>
            <person name="Ramirez L."/>
            <person name="Pisabarro A.G."/>
            <person name="Kuo A."/>
            <person name="Tritt A."/>
            <person name="Lipzen A."/>
            <person name="He G."/>
            <person name="Yan M."/>
            <person name="Ng V."/>
            <person name="Cullen D."/>
            <person name="Martin F."/>
            <person name="Rosso M.-N."/>
            <person name="Henrissat B."/>
            <person name="Hibbett D."/>
            <person name="Martinez A.T."/>
            <person name="Grigoriev I.V."/>
        </authorList>
    </citation>
    <scope>NUCLEOTIDE SEQUENCE</scope>
    <source>
        <strain evidence="3">MF-IS2</strain>
    </source>
</reference>
<dbReference type="PANTHER" id="PTHR40465:SF1">
    <property type="entry name" value="DUF6534 DOMAIN-CONTAINING PROTEIN"/>
    <property type="match status" value="1"/>
</dbReference>
<keyword evidence="1" id="KW-0472">Membrane</keyword>
<feature type="transmembrane region" description="Helical" evidence="1">
    <location>
        <begin position="155"/>
        <end position="177"/>
    </location>
</feature>
<keyword evidence="4" id="KW-1185">Reference proteome</keyword>